<reference evidence="1 2" key="1">
    <citation type="submission" date="2018-10" db="EMBL/GenBank/DDBJ databases">
        <title>Genomic Encyclopedia of Type Strains, Phase IV (KMG-IV): sequencing the most valuable type-strain genomes for metagenomic binning, comparative biology and taxonomic classification.</title>
        <authorList>
            <person name="Goeker M."/>
        </authorList>
    </citation>
    <scope>NUCLEOTIDE SEQUENCE [LARGE SCALE GENOMIC DNA]</scope>
    <source>
        <strain evidence="1 2">DSM 26916</strain>
    </source>
</reference>
<dbReference type="Proteomes" id="UP000268908">
    <property type="component" value="Unassembled WGS sequence"/>
</dbReference>
<evidence type="ECO:0000313" key="1">
    <source>
        <dbReference type="EMBL" id="RLJ67660.1"/>
    </source>
</evidence>
<dbReference type="InterPro" id="IPR018669">
    <property type="entry name" value="Toxin_HigB"/>
</dbReference>
<name>A0A497XJX2_9PROT</name>
<dbReference type="EMBL" id="RCCI01000004">
    <property type="protein sequence ID" value="RLJ67660.1"/>
    <property type="molecule type" value="Genomic_DNA"/>
</dbReference>
<evidence type="ECO:0000313" key="2">
    <source>
        <dbReference type="Proteomes" id="UP000268908"/>
    </source>
</evidence>
<keyword evidence="2" id="KW-1185">Reference proteome</keyword>
<accession>A0A497XJX2</accession>
<proteinExistence type="predicted"/>
<gene>
    <name evidence="1" type="ORF">DFR35_0209</name>
</gene>
<organism evidence="1 2">
    <name type="scientific">Sulfurisoma sediminicola</name>
    <dbReference type="NCBI Taxonomy" id="1381557"/>
    <lineage>
        <taxon>Bacteria</taxon>
        <taxon>Pseudomonadati</taxon>
        <taxon>Pseudomonadota</taxon>
        <taxon>Betaproteobacteria</taxon>
        <taxon>Nitrosomonadales</taxon>
        <taxon>Sterolibacteriaceae</taxon>
        <taxon>Sulfurisoma</taxon>
    </lineage>
</organism>
<dbReference type="AlphaFoldDB" id="A0A497XJX2"/>
<dbReference type="GO" id="GO:0003723">
    <property type="term" value="F:RNA binding"/>
    <property type="evidence" value="ECO:0007669"/>
    <property type="project" value="InterPro"/>
</dbReference>
<sequence length="94" mass="10790">MKLISNRALREFAARHPAAEGPLQDFRRLVERGEYRNFAALRATFASVDKVGSRYVFNIGGNKYRLVTAIAYSVQALWVKAVLTHAEYDKEDWK</sequence>
<dbReference type="Pfam" id="PF09907">
    <property type="entry name" value="HigB_toxin"/>
    <property type="match status" value="1"/>
</dbReference>
<dbReference type="GO" id="GO:0110001">
    <property type="term" value="C:toxin-antitoxin complex"/>
    <property type="evidence" value="ECO:0007669"/>
    <property type="project" value="InterPro"/>
</dbReference>
<comment type="caution">
    <text evidence="1">The sequence shown here is derived from an EMBL/GenBank/DDBJ whole genome shotgun (WGS) entry which is preliminary data.</text>
</comment>
<protein>
    <submittedName>
        <fullName evidence="1">mRNA interferase HigB</fullName>
    </submittedName>
</protein>
<dbReference type="GO" id="GO:0004519">
    <property type="term" value="F:endonuclease activity"/>
    <property type="evidence" value="ECO:0007669"/>
    <property type="project" value="InterPro"/>
</dbReference>
<dbReference type="OrthoDB" id="9799912at2"/>